<dbReference type="Pfam" id="PF18037">
    <property type="entry name" value="Ubiquitin_5"/>
    <property type="match status" value="1"/>
</dbReference>
<dbReference type="SUPFAM" id="SSF46934">
    <property type="entry name" value="UBA-like"/>
    <property type="match status" value="1"/>
</dbReference>
<dbReference type="Pfam" id="PF00627">
    <property type="entry name" value="UBA"/>
    <property type="match status" value="1"/>
</dbReference>
<feature type="coiled-coil region" evidence="1">
    <location>
        <begin position="115"/>
        <end position="142"/>
    </location>
</feature>
<evidence type="ECO:0000256" key="1">
    <source>
        <dbReference type="SAM" id="Coils"/>
    </source>
</evidence>
<protein>
    <submittedName>
        <fullName evidence="3">NEDD8 ultimate buster 1-like isoform X1</fullName>
    </submittedName>
</protein>
<keyword evidence="4" id="KW-1185">Reference proteome</keyword>
<dbReference type="AlphaFoldDB" id="A0AAD3MKS2"/>
<evidence type="ECO:0000313" key="4">
    <source>
        <dbReference type="Proteomes" id="UP001279410"/>
    </source>
</evidence>
<sequence>MGTDPRPGDSIAGIHWRDWRGKGNKTYRETNVATLELLLPRDSRKVDAQDPKSKKSFLETRLDVSVQEVVDRIGDEYGLRYIKLILNGKTLTVDQCLDEQGVKNHSKVMVLKVSDAELKQQMSEEEQKKKEQNESLQRTQKGFQILSERDGSEDPDTTPFLEIADQKGNPLKIPHQERKALILAMGFHEKGRSLMKRKQYDNALCHLLQADQQFSKCDSALLSSVDNYAVLQLDIVWCYRALEALSCLDDGRSRLQRAEDCFLQCYGEQQQRLLMIKGNTGREEVLFLRLYLLQSLLSFLEGNDSQARQQLSKVESLYSRLCLDSEKMAQLMTLGFTEREARLGLRACQGDLQEAAIHISSRRQ</sequence>
<dbReference type="PANTHER" id="PTHR12948">
    <property type="entry name" value="NEDD8 ULTIMATE BUSTER-1 BS4 PROTEIN"/>
    <property type="match status" value="1"/>
</dbReference>
<dbReference type="PROSITE" id="PS50030">
    <property type="entry name" value="UBA"/>
    <property type="match status" value="1"/>
</dbReference>
<dbReference type="InterPro" id="IPR015940">
    <property type="entry name" value="UBA"/>
</dbReference>
<evidence type="ECO:0000313" key="3">
    <source>
        <dbReference type="EMBL" id="GLD56667.1"/>
    </source>
</evidence>
<dbReference type="Proteomes" id="UP001279410">
    <property type="component" value="Unassembled WGS sequence"/>
</dbReference>
<proteinExistence type="predicted"/>
<dbReference type="InterPro" id="IPR009060">
    <property type="entry name" value="UBA-like_sf"/>
</dbReference>
<organism evidence="3 4">
    <name type="scientific">Lates japonicus</name>
    <name type="common">Japanese lates</name>
    <dbReference type="NCBI Taxonomy" id="270547"/>
    <lineage>
        <taxon>Eukaryota</taxon>
        <taxon>Metazoa</taxon>
        <taxon>Chordata</taxon>
        <taxon>Craniata</taxon>
        <taxon>Vertebrata</taxon>
        <taxon>Euteleostomi</taxon>
        <taxon>Actinopterygii</taxon>
        <taxon>Neopterygii</taxon>
        <taxon>Teleostei</taxon>
        <taxon>Neoteleostei</taxon>
        <taxon>Acanthomorphata</taxon>
        <taxon>Carangaria</taxon>
        <taxon>Carangaria incertae sedis</taxon>
        <taxon>Centropomidae</taxon>
        <taxon>Lates</taxon>
    </lineage>
</organism>
<dbReference type="CDD" id="cd17062">
    <property type="entry name" value="Ubl_NUB1"/>
    <property type="match status" value="1"/>
</dbReference>
<reference evidence="3" key="1">
    <citation type="submission" date="2022-08" db="EMBL/GenBank/DDBJ databases">
        <title>Genome sequencing of akame (Lates japonicus).</title>
        <authorList>
            <person name="Hashiguchi Y."/>
            <person name="Takahashi H."/>
        </authorList>
    </citation>
    <scope>NUCLEOTIDE SEQUENCE</scope>
    <source>
        <strain evidence="3">Kochi</strain>
    </source>
</reference>
<accession>A0AAD3MKS2</accession>
<dbReference type="SUPFAM" id="SSF54236">
    <property type="entry name" value="Ubiquitin-like"/>
    <property type="match status" value="1"/>
</dbReference>
<comment type="caution">
    <text evidence="3">The sequence shown here is derived from an EMBL/GenBank/DDBJ whole genome shotgun (WGS) entry which is preliminary data.</text>
</comment>
<gene>
    <name evidence="3" type="ORF">AKAME5_000898200</name>
</gene>
<feature type="domain" description="UBA" evidence="2">
    <location>
        <begin position="322"/>
        <end position="362"/>
    </location>
</feature>
<keyword evidence="1" id="KW-0175">Coiled coil</keyword>
<dbReference type="GO" id="GO:2000058">
    <property type="term" value="P:regulation of ubiquitin-dependent protein catabolic process"/>
    <property type="evidence" value="ECO:0007669"/>
    <property type="project" value="TreeGrafter"/>
</dbReference>
<dbReference type="InterPro" id="IPR029071">
    <property type="entry name" value="Ubiquitin-like_domsf"/>
</dbReference>
<dbReference type="SMART" id="SM00165">
    <property type="entry name" value="UBA"/>
    <property type="match status" value="1"/>
</dbReference>
<dbReference type="Gene3D" id="1.10.8.10">
    <property type="entry name" value="DNA helicase RuvA subunit, C-terminal domain"/>
    <property type="match status" value="1"/>
</dbReference>
<feature type="non-terminal residue" evidence="3">
    <location>
        <position position="1"/>
    </location>
</feature>
<dbReference type="InterPro" id="IPR039749">
    <property type="entry name" value="NUB1"/>
</dbReference>
<dbReference type="PANTHER" id="PTHR12948:SF3">
    <property type="entry name" value="NEDD8 ULTIMATE BUSTER 1"/>
    <property type="match status" value="1"/>
</dbReference>
<dbReference type="Gene3D" id="3.10.20.90">
    <property type="entry name" value="Phosphatidylinositol 3-kinase Catalytic Subunit, Chain A, domain 1"/>
    <property type="match status" value="1"/>
</dbReference>
<evidence type="ECO:0000259" key="2">
    <source>
        <dbReference type="PROSITE" id="PS50030"/>
    </source>
</evidence>
<name>A0AAD3MKS2_LATJO</name>
<dbReference type="EMBL" id="BRZM01000026">
    <property type="protein sequence ID" value="GLD56667.1"/>
    <property type="molecule type" value="Genomic_DNA"/>
</dbReference>
<dbReference type="InterPro" id="IPR041207">
    <property type="entry name" value="NUB1_ubiquitin-like_dom"/>
</dbReference>
<dbReference type="CDD" id="cd14291">
    <property type="entry name" value="UBA1_NUB1_like"/>
    <property type="match status" value="1"/>
</dbReference>